<evidence type="ECO:0000313" key="3">
    <source>
        <dbReference type="EMBL" id="MVA77016.1"/>
    </source>
</evidence>
<dbReference type="SUPFAM" id="SSF56801">
    <property type="entry name" value="Acetyl-CoA synthetase-like"/>
    <property type="match status" value="1"/>
</dbReference>
<dbReference type="GO" id="GO:0006631">
    <property type="term" value="P:fatty acid metabolic process"/>
    <property type="evidence" value="ECO:0007669"/>
    <property type="project" value="TreeGrafter"/>
</dbReference>
<gene>
    <name evidence="3" type="ORF">GC722_13420</name>
</gene>
<feature type="domain" description="AMP-binding enzyme C-terminal" evidence="2">
    <location>
        <begin position="402"/>
        <end position="478"/>
    </location>
</feature>
<dbReference type="InterPro" id="IPR000873">
    <property type="entry name" value="AMP-dep_synth/lig_dom"/>
</dbReference>
<dbReference type="PANTHER" id="PTHR43201">
    <property type="entry name" value="ACYL-COA SYNTHETASE"/>
    <property type="match status" value="1"/>
</dbReference>
<dbReference type="Proteomes" id="UP000435304">
    <property type="component" value="Unassembled WGS sequence"/>
</dbReference>
<comment type="caution">
    <text evidence="3">The sequence shown here is derived from an EMBL/GenBank/DDBJ whole genome shotgun (WGS) entry which is preliminary data.</text>
</comment>
<dbReference type="InterPro" id="IPR042099">
    <property type="entry name" value="ANL_N_sf"/>
</dbReference>
<evidence type="ECO:0000259" key="2">
    <source>
        <dbReference type="Pfam" id="PF13193"/>
    </source>
</evidence>
<proteinExistence type="predicted"/>
<evidence type="ECO:0000313" key="4">
    <source>
        <dbReference type="Proteomes" id="UP000435304"/>
    </source>
</evidence>
<dbReference type="AlphaFoldDB" id="A0A6A9UVQ4"/>
<accession>A0A6A9UVQ4</accession>
<dbReference type="Gene3D" id="3.40.50.12780">
    <property type="entry name" value="N-terminal domain of ligase-like"/>
    <property type="match status" value="1"/>
</dbReference>
<organism evidence="3 4">
    <name type="scientific">Auraticoccus cholistanensis</name>
    <dbReference type="NCBI Taxonomy" id="2656650"/>
    <lineage>
        <taxon>Bacteria</taxon>
        <taxon>Bacillati</taxon>
        <taxon>Actinomycetota</taxon>
        <taxon>Actinomycetes</taxon>
        <taxon>Propionibacteriales</taxon>
        <taxon>Propionibacteriaceae</taxon>
        <taxon>Auraticoccus</taxon>
    </lineage>
</organism>
<protein>
    <submittedName>
        <fullName evidence="3">AMP-binding protein</fullName>
    </submittedName>
</protein>
<feature type="domain" description="AMP-dependent synthetase/ligase" evidence="1">
    <location>
        <begin position="9"/>
        <end position="355"/>
    </location>
</feature>
<dbReference type="InterPro" id="IPR045851">
    <property type="entry name" value="AMP-bd_C_sf"/>
</dbReference>
<dbReference type="Pfam" id="PF00501">
    <property type="entry name" value="AMP-binding"/>
    <property type="match status" value="1"/>
</dbReference>
<reference evidence="3 4" key="1">
    <citation type="submission" date="2019-12" db="EMBL/GenBank/DDBJ databases">
        <title>Auraticoccus cholistani sp. nov., an actinomycete isolated from soil of Cholistan desert.</title>
        <authorList>
            <person name="Cheema M.T."/>
        </authorList>
    </citation>
    <scope>NUCLEOTIDE SEQUENCE [LARGE SCALE GENOMIC DNA]</scope>
    <source>
        <strain evidence="3 4">F435</strain>
    </source>
</reference>
<dbReference type="Gene3D" id="3.30.300.30">
    <property type="match status" value="1"/>
</dbReference>
<evidence type="ECO:0000259" key="1">
    <source>
        <dbReference type="Pfam" id="PF00501"/>
    </source>
</evidence>
<sequence>MNLADVVGEHARRRPHATALVEPARPGVPRVETTWQALDEAVDRAAAVYGGWRLRAPQRVLLHGENSLAMVVGHLACLRTGLVSTPTNPQSTSDELLSMVSSTGASLLLTDGEPEPLARALGEAVPVRPVAELLTTEPAQQPPVAAPADPEALAVLIQTSGSVSEPQSVMLSRRAVAAACRQVVEVSGIGEDSVVLGLLPMFHVYGLNGVLGAALTAGATTVLVPGLCPDLVRVVADEGVTELPLTPTVLFRLLQAPGTARGLSGLQRVVSGGAPLSTALAREFTRLTGVRVDQGYGLTEAGPGVTSTIGQPELLSGTHVGVPLPGVEVRIDSAREPGEPGEVCVRGPNLFSGYWPDGHGGPDADGWFSTGDLGYLADGQLHVVGRLREVVIVSGFNVYPSEVEEVLLQHPAVHAAAVIGHADEQTGESLVAFVSVAPGRSGLSVGELQRHCERLLARYKCPSEIYVLDRMPRSITGKIRKSALRDLVDALEDEQ</sequence>
<name>A0A6A9UVQ4_9ACTN</name>
<dbReference type="Pfam" id="PF13193">
    <property type="entry name" value="AMP-binding_C"/>
    <property type="match status" value="1"/>
</dbReference>
<dbReference type="GO" id="GO:0031956">
    <property type="term" value="F:medium-chain fatty acid-CoA ligase activity"/>
    <property type="evidence" value="ECO:0007669"/>
    <property type="project" value="TreeGrafter"/>
</dbReference>
<dbReference type="InterPro" id="IPR025110">
    <property type="entry name" value="AMP-bd_C"/>
</dbReference>
<dbReference type="RefSeq" id="WP_156611008.1">
    <property type="nucleotide sequence ID" value="NZ_WPCU01000009.1"/>
</dbReference>
<keyword evidence="4" id="KW-1185">Reference proteome</keyword>
<dbReference type="PANTHER" id="PTHR43201:SF32">
    <property type="entry name" value="2-SUCCINYLBENZOATE--COA LIGASE, CHLOROPLASTIC_PEROXISOMAL"/>
    <property type="match status" value="1"/>
</dbReference>
<dbReference type="EMBL" id="WPCU01000009">
    <property type="protein sequence ID" value="MVA77016.1"/>
    <property type="molecule type" value="Genomic_DNA"/>
</dbReference>